<dbReference type="Proteomes" id="UP000192569">
    <property type="component" value="Chromosome I"/>
</dbReference>
<evidence type="ECO:0000256" key="4">
    <source>
        <dbReference type="ARBA" id="ARBA00022692"/>
    </source>
</evidence>
<dbReference type="GO" id="GO:0015093">
    <property type="term" value="F:ferrous iron transmembrane transporter activity"/>
    <property type="evidence" value="ECO:0007669"/>
    <property type="project" value="TreeGrafter"/>
</dbReference>
<keyword evidence="6 7" id="KW-0472">Membrane</keyword>
<evidence type="ECO:0000256" key="3">
    <source>
        <dbReference type="ARBA" id="ARBA00022448"/>
    </source>
</evidence>
<dbReference type="InterPro" id="IPR027470">
    <property type="entry name" value="Cation_efflux_CTD"/>
</dbReference>
<sequence length="302" mass="33197">MAVDERLRAARVSVFSNISLVVLKLFTGVATGSLSIVSEAIHSGLDLMASVLAYFSLKEATKPADYEHRYGHGKIENIAGALEALLVFVAAMIIIIEALKKLKLGAEVSQPVTGMVVMGLSAGVNYQISRHLFKVAKATQSVALEADAWHLLTDVYTSVGVMLGLGILKVTGFSFMDPLVALLVAGLILRAAYQLMREAFLPLMDVCLPAEEERLVKEIISAHAGEYVEFHKLRTRKSGRERQIDLHLVVPARQPVVEAHRLCDRITSEIKAALPYTHVLIHIEPCREDKDCDRCPGCQEER</sequence>
<dbReference type="EMBL" id="LT838272">
    <property type="protein sequence ID" value="SMB98848.1"/>
    <property type="molecule type" value="Genomic_DNA"/>
</dbReference>
<protein>
    <submittedName>
        <fullName evidence="10">Cation diffusion facilitator family transporter</fullName>
    </submittedName>
</protein>
<dbReference type="SUPFAM" id="SSF161111">
    <property type="entry name" value="Cation efflux protein transmembrane domain-like"/>
    <property type="match status" value="1"/>
</dbReference>
<feature type="transmembrane region" description="Helical" evidence="7">
    <location>
        <begin position="78"/>
        <end position="96"/>
    </location>
</feature>
<dbReference type="Gene3D" id="1.20.1510.10">
    <property type="entry name" value="Cation efflux protein transmembrane domain"/>
    <property type="match status" value="1"/>
</dbReference>
<feature type="transmembrane region" description="Helical" evidence="7">
    <location>
        <begin position="12"/>
        <end position="34"/>
    </location>
</feature>
<evidence type="ECO:0000256" key="5">
    <source>
        <dbReference type="ARBA" id="ARBA00022989"/>
    </source>
</evidence>
<dbReference type="InterPro" id="IPR058533">
    <property type="entry name" value="Cation_efflux_TM"/>
</dbReference>
<feature type="transmembrane region" description="Helical" evidence="7">
    <location>
        <begin position="40"/>
        <end position="57"/>
    </location>
</feature>
<feature type="domain" description="Cation efflux protein cytoplasmic" evidence="9">
    <location>
        <begin position="208"/>
        <end position="286"/>
    </location>
</feature>
<dbReference type="InterPro" id="IPR027469">
    <property type="entry name" value="Cation_efflux_TMD_sf"/>
</dbReference>
<organism evidence="10 11">
    <name type="scientific">Thermanaeromonas toyohensis ToBE</name>
    <dbReference type="NCBI Taxonomy" id="698762"/>
    <lineage>
        <taxon>Bacteria</taxon>
        <taxon>Bacillati</taxon>
        <taxon>Bacillota</taxon>
        <taxon>Clostridia</taxon>
        <taxon>Neomoorellales</taxon>
        <taxon>Neomoorellaceae</taxon>
        <taxon>Thermanaeromonas</taxon>
    </lineage>
</organism>
<name>A0A1W1VZT2_9FIRM</name>
<dbReference type="GO" id="GO:0015086">
    <property type="term" value="F:cadmium ion transmembrane transporter activity"/>
    <property type="evidence" value="ECO:0007669"/>
    <property type="project" value="TreeGrafter"/>
</dbReference>
<dbReference type="Pfam" id="PF01545">
    <property type="entry name" value="Cation_efflux"/>
    <property type="match status" value="1"/>
</dbReference>
<dbReference type="Pfam" id="PF16916">
    <property type="entry name" value="ZT_dimer"/>
    <property type="match status" value="1"/>
</dbReference>
<feature type="transmembrane region" description="Helical" evidence="7">
    <location>
        <begin position="174"/>
        <end position="193"/>
    </location>
</feature>
<evidence type="ECO:0000313" key="10">
    <source>
        <dbReference type="EMBL" id="SMB98848.1"/>
    </source>
</evidence>
<dbReference type="GO" id="GO:0006882">
    <property type="term" value="P:intracellular zinc ion homeostasis"/>
    <property type="evidence" value="ECO:0007669"/>
    <property type="project" value="TreeGrafter"/>
</dbReference>
<accession>A0A1W1VZT2</accession>
<evidence type="ECO:0000313" key="11">
    <source>
        <dbReference type="Proteomes" id="UP000192569"/>
    </source>
</evidence>
<evidence type="ECO:0000256" key="1">
    <source>
        <dbReference type="ARBA" id="ARBA00004141"/>
    </source>
</evidence>
<feature type="domain" description="Cation efflux protein transmembrane" evidence="8">
    <location>
        <begin position="11"/>
        <end position="204"/>
    </location>
</feature>
<dbReference type="InterPro" id="IPR050291">
    <property type="entry name" value="CDF_Transporter"/>
</dbReference>
<dbReference type="RefSeq" id="WP_277995820.1">
    <property type="nucleotide sequence ID" value="NZ_LT838272.1"/>
</dbReference>
<dbReference type="PANTHER" id="PTHR43840:SF15">
    <property type="entry name" value="MITOCHONDRIAL METAL TRANSPORTER 1-RELATED"/>
    <property type="match status" value="1"/>
</dbReference>
<dbReference type="STRING" id="698762.SAMN00808754_2583"/>
<proteinExistence type="inferred from homology"/>
<keyword evidence="11" id="KW-1185">Reference proteome</keyword>
<evidence type="ECO:0000259" key="9">
    <source>
        <dbReference type="Pfam" id="PF16916"/>
    </source>
</evidence>
<evidence type="ECO:0000256" key="2">
    <source>
        <dbReference type="ARBA" id="ARBA00008114"/>
    </source>
</evidence>
<dbReference type="InterPro" id="IPR036837">
    <property type="entry name" value="Cation_efflux_CTD_sf"/>
</dbReference>
<dbReference type="Gene3D" id="3.30.70.1350">
    <property type="entry name" value="Cation efflux protein, cytoplasmic domain"/>
    <property type="match status" value="1"/>
</dbReference>
<dbReference type="GO" id="GO:0015341">
    <property type="term" value="F:zinc efflux antiporter activity"/>
    <property type="evidence" value="ECO:0007669"/>
    <property type="project" value="TreeGrafter"/>
</dbReference>
<dbReference type="SUPFAM" id="SSF160240">
    <property type="entry name" value="Cation efflux protein cytoplasmic domain-like"/>
    <property type="match status" value="1"/>
</dbReference>
<reference evidence="10 11" key="1">
    <citation type="submission" date="2017-04" db="EMBL/GenBank/DDBJ databases">
        <authorList>
            <person name="Afonso C.L."/>
            <person name="Miller P.J."/>
            <person name="Scott M.A."/>
            <person name="Spackman E."/>
            <person name="Goraichik I."/>
            <person name="Dimitrov K.M."/>
            <person name="Suarez D.L."/>
            <person name="Swayne D.E."/>
        </authorList>
    </citation>
    <scope>NUCLEOTIDE SEQUENCE [LARGE SCALE GENOMIC DNA]</scope>
    <source>
        <strain evidence="10 11">ToBE</strain>
    </source>
</reference>
<dbReference type="InterPro" id="IPR002524">
    <property type="entry name" value="Cation_efflux"/>
</dbReference>
<keyword evidence="4 7" id="KW-0812">Transmembrane</keyword>
<evidence type="ECO:0000259" key="8">
    <source>
        <dbReference type="Pfam" id="PF01545"/>
    </source>
</evidence>
<evidence type="ECO:0000256" key="6">
    <source>
        <dbReference type="ARBA" id="ARBA00023136"/>
    </source>
</evidence>
<comment type="subcellular location">
    <subcellularLocation>
        <location evidence="1">Membrane</location>
        <topology evidence="1">Multi-pass membrane protein</topology>
    </subcellularLocation>
</comment>
<dbReference type="AlphaFoldDB" id="A0A1W1VZT2"/>
<dbReference type="NCBIfam" id="TIGR01297">
    <property type="entry name" value="CDF"/>
    <property type="match status" value="1"/>
</dbReference>
<dbReference type="PANTHER" id="PTHR43840">
    <property type="entry name" value="MITOCHONDRIAL METAL TRANSPORTER 1-RELATED"/>
    <property type="match status" value="1"/>
</dbReference>
<dbReference type="GO" id="GO:0005886">
    <property type="term" value="C:plasma membrane"/>
    <property type="evidence" value="ECO:0007669"/>
    <property type="project" value="TreeGrafter"/>
</dbReference>
<keyword evidence="5 7" id="KW-1133">Transmembrane helix</keyword>
<gene>
    <name evidence="10" type="ORF">SAMN00808754_2583</name>
</gene>
<keyword evidence="3" id="KW-0813">Transport</keyword>
<comment type="similarity">
    <text evidence="2">Belongs to the cation diffusion facilitator (CDF) transporter (TC 2.A.4) family.</text>
</comment>
<evidence type="ECO:0000256" key="7">
    <source>
        <dbReference type="SAM" id="Phobius"/>
    </source>
</evidence>